<accession>A0ACC5VYL3</accession>
<evidence type="ECO:0000313" key="2">
    <source>
        <dbReference type="Proteomes" id="UP001319846"/>
    </source>
</evidence>
<proteinExistence type="predicted"/>
<reference evidence="1" key="1">
    <citation type="submission" date="2020-06" db="EMBL/GenBank/DDBJ databases">
        <title>Whole Genome Sequence of Halomonas aquamarina MB598.</title>
        <authorList>
            <person name="Pervaiz M."/>
            <person name="Fariq A."/>
            <person name="Yasmin A."/>
            <person name="Welch M."/>
        </authorList>
    </citation>
    <scope>NUCLEOTIDE SEQUENCE</scope>
    <source>
        <strain evidence="1">MB598</strain>
    </source>
</reference>
<name>A0ACC5VYL3_9GAMM</name>
<dbReference type="Proteomes" id="UP001319846">
    <property type="component" value="Unassembled WGS sequence"/>
</dbReference>
<evidence type="ECO:0000313" key="1">
    <source>
        <dbReference type="EMBL" id="MBZ5488953.1"/>
    </source>
</evidence>
<dbReference type="EMBL" id="JABYQT010000013">
    <property type="protein sequence ID" value="MBZ5488953.1"/>
    <property type="molecule type" value="Genomic_DNA"/>
</dbReference>
<comment type="caution">
    <text evidence="1">The sequence shown here is derived from an EMBL/GenBank/DDBJ whole genome shotgun (WGS) entry which is preliminary data.</text>
</comment>
<protein>
    <submittedName>
        <fullName evidence="1">50S ribosome-binding GTPase</fullName>
    </submittedName>
</protein>
<keyword evidence="2" id="KW-1185">Reference proteome</keyword>
<sequence length="391" mass="42409">MSDYRDFLGDSYNEESGEFYHNKAKDKAVNEKERCNIIISGASGVGKSTLINAIFGDEVVKAGAGKPVTQHLEKVAIPEKGICLWDTKGIEAKNYQDTMSSLENEFRQAIDNANDDCDIPHIGWVCIKASSDRVEDRDLTLIGLLAKRNIPAIIVFTRVTGKAEREFVEEAKLIIDKEYKNFVRGAYVSVNSVPYEIDEDFVVKVKGLESLIEVTEARFPEGKKSAKNAFLKAQRLKIEKRLAAMKEGARKVVHFASAAAGTAGASPIPGSDAPIIAAIQSTMIYKINTEFELDADNSKMTSVLTGIMGITALAQVGKTVVSNALKFIPGAGTLIGGAISATTAIAITEAVGHAYIAVLEKFFDIETGEVVLPENSARILSVFKDVFSYKV</sequence>
<organism evidence="1 2">
    <name type="scientific">Vreelandella aquamarina</name>
    <dbReference type="NCBI Taxonomy" id="77097"/>
    <lineage>
        <taxon>Bacteria</taxon>
        <taxon>Pseudomonadati</taxon>
        <taxon>Pseudomonadota</taxon>
        <taxon>Gammaproteobacteria</taxon>
        <taxon>Oceanospirillales</taxon>
        <taxon>Halomonadaceae</taxon>
        <taxon>Vreelandella</taxon>
    </lineage>
</organism>
<gene>
    <name evidence="1" type="ORF">HW452_15625</name>
</gene>